<reference evidence="1 2" key="1">
    <citation type="submission" date="2017-06" db="EMBL/GenBank/DDBJ databases">
        <authorList>
            <person name="Kim H.J."/>
            <person name="Triplett B.A."/>
        </authorList>
    </citation>
    <scope>NUCLEOTIDE SEQUENCE [LARGE SCALE GENOMIC DNA]</scope>
    <source>
        <strain evidence="1 2">CGMCC 4.2132</strain>
    </source>
</reference>
<dbReference type="Pfam" id="PF02575">
    <property type="entry name" value="YbaB_DNA_bd"/>
    <property type="match status" value="1"/>
</dbReference>
<dbReference type="GO" id="GO:0003677">
    <property type="term" value="F:DNA binding"/>
    <property type="evidence" value="ECO:0007669"/>
    <property type="project" value="UniProtKB-KW"/>
</dbReference>
<gene>
    <name evidence="1" type="ORF">SAMN05216276_101666</name>
</gene>
<protein>
    <submittedName>
        <fullName evidence="1">Conserved DNA-binding protein YbaB</fullName>
    </submittedName>
</protein>
<dbReference type="AlphaFoldDB" id="A0A239HDK1"/>
<dbReference type="Gene3D" id="3.30.1310.10">
    <property type="entry name" value="Nucleoid-associated protein YbaB-like domain"/>
    <property type="match status" value="1"/>
</dbReference>
<dbReference type="OrthoDB" id="3515762at2"/>
<dbReference type="InterPro" id="IPR036894">
    <property type="entry name" value="YbaB-like_sf"/>
</dbReference>
<keyword evidence="2" id="KW-1185">Reference proteome</keyword>
<keyword evidence="1" id="KW-0238">DNA-binding</keyword>
<dbReference type="Proteomes" id="UP000198282">
    <property type="component" value="Unassembled WGS sequence"/>
</dbReference>
<evidence type="ECO:0000313" key="2">
    <source>
        <dbReference type="Proteomes" id="UP000198282"/>
    </source>
</evidence>
<organism evidence="1 2">
    <name type="scientific">Streptosporangium subroseum</name>
    <dbReference type="NCBI Taxonomy" id="106412"/>
    <lineage>
        <taxon>Bacteria</taxon>
        <taxon>Bacillati</taxon>
        <taxon>Actinomycetota</taxon>
        <taxon>Actinomycetes</taxon>
        <taxon>Streptosporangiales</taxon>
        <taxon>Streptosporangiaceae</taxon>
        <taxon>Streptosporangium</taxon>
    </lineage>
</organism>
<accession>A0A239HDK1</accession>
<dbReference type="EMBL" id="FZOD01000016">
    <property type="protein sequence ID" value="SNS79231.1"/>
    <property type="molecule type" value="Genomic_DNA"/>
</dbReference>
<sequence length="139" mass="15157">MNFNPDDLRLESMEDLEEVVRQSEEALSRLGGVYGELAAITGEGFGADGLARAVVDGTGRIQKITFDPRIARLDTQTIAEAATEAVLAAQNAAQRQNEELIREATGGQPVNLDMDSARRHFEEIGEDLARSLRDLTGRD</sequence>
<dbReference type="InterPro" id="IPR004401">
    <property type="entry name" value="YbaB/EbfC"/>
</dbReference>
<proteinExistence type="predicted"/>
<dbReference type="RefSeq" id="WP_089208474.1">
    <property type="nucleotide sequence ID" value="NZ_FZOD01000016.1"/>
</dbReference>
<name>A0A239HDK1_9ACTN</name>
<dbReference type="SUPFAM" id="SSF82607">
    <property type="entry name" value="YbaB-like"/>
    <property type="match status" value="1"/>
</dbReference>
<evidence type="ECO:0000313" key="1">
    <source>
        <dbReference type="EMBL" id="SNS79231.1"/>
    </source>
</evidence>